<name>A0ABV0D5M8_9GAMM</name>
<evidence type="ECO:0000313" key="1">
    <source>
        <dbReference type="EMBL" id="MEN8625188.1"/>
    </source>
</evidence>
<sequence length="171" mass="20487">MQFKLFIELDGNLTDISDVKISNFNNLEKDWYYLQGSIEVINEKAEVYISRGDTTDIIPFIYEFFSLFYSAEIAREEMSEMSWVLSNKICSSTTLHHPEISEIMFKRMNDVYLEIRFLYHNGDYKHFNFEENNFFNDIKMDYDQFDKAIRILYPNTEIGMLNDLKKVIRNT</sequence>
<comment type="caution">
    <text evidence="1">The sequence shown here is derived from an EMBL/GenBank/DDBJ whole genome shotgun (WGS) entry which is preliminary data.</text>
</comment>
<dbReference type="Proteomes" id="UP001414441">
    <property type="component" value="Unassembled WGS sequence"/>
</dbReference>
<dbReference type="RefSeq" id="WP_347162541.1">
    <property type="nucleotide sequence ID" value="NZ_JBDLOB010000002.1"/>
</dbReference>
<accession>A0ABV0D5M8</accession>
<reference evidence="1 2" key="1">
    <citation type="submission" date="2024-05" db="EMBL/GenBank/DDBJ databases">
        <title>Genome sequencing of Marine Estuary Bacteria, Pseudoalteromonas distincta strain FA, Psychrobacter proteolyticus strain EA, and Shewanella baltica strain CA.</title>
        <authorList>
            <person name="Dieffenbach S.A."/>
            <person name="Maclea K.S."/>
        </authorList>
    </citation>
    <scope>NUCLEOTIDE SEQUENCE [LARGE SCALE GENOMIC DNA]</scope>
    <source>
        <strain evidence="1 2">EA</strain>
    </source>
</reference>
<keyword evidence="2" id="KW-1185">Reference proteome</keyword>
<dbReference type="EMBL" id="JBDLOB010000002">
    <property type="protein sequence ID" value="MEN8625188.1"/>
    <property type="molecule type" value="Genomic_DNA"/>
</dbReference>
<protein>
    <submittedName>
        <fullName evidence="1">Uncharacterized protein</fullName>
    </submittedName>
</protein>
<proteinExistence type="predicted"/>
<organism evidence="1 2">
    <name type="scientific">Psychrobacter proteolyticus</name>
    <dbReference type="NCBI Taxonomy" id="147825"/>
    <lineage>
        <taxon>Bacteria</taxon>
        <taxon>Pseudomonadati</taxon>
        <taxon>Pseudomonadota</taxon>
        <taxon>Gammaproteobacteria</taxon>
        <taxon>Moraxellales</taxon>
        <taxon>Moraxellaceae</taxon>
        <taxon>Psychrobacter</taxon>
    </lineage>
</organism>
<evidence type="ECO:0000313" key="2">
    <source>
        <dbReference type="Proteomes" id="UP001414441"/>
    </source>
</evidence>
<gene>
    <name evidence="1" type="ORF">ABFV72_04110</name>
</gene>